<feature type="domain" description="Cytidylate kinase" evidence="9">
    <location>
        <begin position="7"/>
        <end position="215"/>
    </location>
</feature>
<gene>
    <name evidence="8" type="primary">cmk</name>
    <name evidence="10" type="ORF">FYJ74_00490</name>
</gene>
<evidence type="ECO:0000256" key="2">
    <source>
        <dbReference type="ARBA" id="ARBA00022679"/>
    </source>
</evidence>
<dbReference type="HAMAP" id="MF_00238">
    <property type="entry name" value="Cytidyl_kinase_type1"/>
    <property type="match status" value="1"/>
</dbReference>
<evidence type="ECO:0000256" key="8">
    <source>
        <dbReference type="HAMAP-Rule" id="MF_00238"/>
    </source>
</evidence>
<evidence type="ECO:0000256" key="4">
    <source>
        <dbReference type="ARBA" id="ARBA00022777"/>
    </source>
</evidence>
<dbReference type="GO" id="GO:0036431">
    <property type="term" value="F:dCMP kinase activity"/>
    <property type="evidence" value="ECO:0007669"/>
    <property type="project" value="InterPro"/>
</dbReference>
<dbReference type="GO" id="GO:0015949">
    <property type="term" value="P:nucleobase-containing small molecule interconversion"/>
    <property type="evidence" value="ECO:0007669"/>
    <property type="project" value="TreeGrafter"/>
</dbReference>
<evidence type="ECO:0000259" key="9">
    <source>
        <dbReference type="Pfam" id="PF02224"/>
    </source>
</evidence>
<dbReference type="EMBL" id="VUNH01000001">
    <property type="protein sequence ID" value="MST54536.1"/>
    <property type="molecule type" value="Genomic_DNA"/>
</dbReference>
<evidence type="ECO:0000256" key="5">
    <source>
        <dbReference type="ARBA" id="ARBA00022840"/>
    </source>
</evidence>
<dbReference type="InterPro" id="IPR003136">
    <property type="entry name" value="Cytidylate_kin"/>
</dbReference>
<evidence type="ECO:0000256" key="6">
    <source>
        <dbReference type="ARBA" id="ARBA00047615"/>
    </source>
</evidence>
<dbReference type="GO" id="GO:0005829">
    <property type="term" value="C:cytosol"/>
    <property type="evidence" value="ECO:0007669"/>
    <property type="project" value="TreeGrafter"/>
</dbReference>
<dbReference type="RefSeq" id="WP_326830831.1">
    <property type="nucleotide sequence ID" value="NZ_VUNH01000001.1"/>
</dbReference>
<evidence type="ECO:0000256" key="3">
    <source>
        <dbReference type="ARBA" id="ARBA00022741"/>
    </source>
</evidence>
<comment type="catalytic activity">
    <reaction evidence="6 8">
        <text>dCMP + ATP = dCDP + ADP</text>
        <dbReference type="Rhea" id="RHEA:25094"/>
        <dbReference type="ChEBI" id="CHEBI:30616"/>
        <dbReference type="ChEBI" id="CHEBI:57566"/>
        <dbReference type="ChEBI" id="CHEBI:58593"/>
        <dbReference type="ChEBI" id="CHEBI:456216"/>
        <dbReference type="EC" id="2.7.4.25"/>
    </reaction>
</comment>
<keyword evidence="11" id="KW-1185">Reference proteome</keyword>
<dbReference type="PANTHER" id="PTHR21299">
    <property type="entry name" value="CYTIDYLATE KINASE/PANTOATE-BETA-ALANINE LIGASE"/>
    <property type="match status" value="1"/>
</dbReference>
<dbReference type="CDD" id="cd02020">
    <property type="entry name" value="CMPK"/>
    <property type="match status" value="1"/>
</dbReference>
<name>A0A6L5Y8I0_9BACT</name>
<keyword evidence="3 8" id="KW-0547">Nucleotide-binding</keyword>
<protein>
    <recommendedName>
        <fullName evidence="8">Cytidylate kinase</fullName>
        <shortName evidence="8">CK</shortName>
        <ecNumber evidence="8">2.7.4.25</ecNumber>
    </recommendedName>
    <alternativeName>
        <fullName evidence="8">Cytidine monophosphate kinase</fullName>
        <shortName evidence="8">CMP kinase</shortName>
    </alternativeName>
</protein>
<dbReference type="Proteomes" id="UP000473699">
    <property type="component" value="Unassembled WGS sequence"/>
</dbReference>
<evidence type="ECO:0000256" key="1">
    <source>
        <dbReference type="ARBA" id="ARBA00009427"/>
    </source>
</evidence>
<accession>A0A6L5Y8I0</accession>
<feature type="binding site" evidence="8">
    <location>
        <begin position="11"/>
        <end position="19"/>
    </location>
    <ligand>
        <name>ATP</name>
        <dbReference type="ChEBI" id="CHEBI:30616"/>
    </ligand>
</feature>
<keyword evidence="2 8" id="KW-0808">Transferase</keyword>
<dbReference type="InterPro" id="IPR027417">
    <property type="entry name" value="P-loop_NTPase"/>
</dbReference>
<comment type="catalytic activity">
    <reaction evidence="7 8">
        <text>CMP + ATP = CDP + ADP</text>
        <dbReference type="Rhea" id="RHEA:11600"/>
        <dbReference type="ChEBI" id="CHEBI:30616"/>
        <dbReference type="ChEBI" id="CHEBI:58069"/>
        <dbReference type="ChEBI" id="CHEBI:60377"/>
        <dbReference type="ChEBI" id="CHEBI:456216"/>
        <dbReference type="EC" id="2.7.4.25"/>
    </reaction>
</comment>
<dbReference type="Gene3D" id="3.40.50.300">
    <property type="entry name" value="P-loop containing nucleotide triphosphate hydrolases"/>
    <property type="match status" value="1"/>
</dbReference>
<evidence type="ECO:0000313" key="10">
    <source>
        <dbReference type="EMBL" id="MST54536.1"/>
    </source>
</evidence>
<evidence type="ECO:0000313" key="11">
    <source>
        <dbReference type="Proteomes" id="UP000473699"/>
    </source>
</evidence>
<keyword evidence="8" id="KW-0963">Cytoplasm</keyword>
<reference evidence="10 11" key="1">
    <citation type="submission" date="2019-08" db="EMBL/GenBank/DDBJ databases">
        <title>In-depth cultivation of the pig gut microbiome towards novel bacterial diversity and tailored functional studies.</title>
        <authorList>
            <person name="Wylensek D."/>
            <person name="Hitch T.C.A."/>
            <person name="Clavel T."/>
        </authorList>
    </citation>
    <scope>NUCLEOTIDE SEQUENCE [LARGE SCALE GENOMIC DNA]</scope>
    <source>
        <strain evidence="10 11">SM-530-WT-4B</strain>
    </source>
</reference>
<comment type="subcellular location">
    <subcellularLocation>
        <location evidence="8">Cytoplasm</location>
    </subcellularLocation>
</comment>
<evidence type="ECO:0000256" key="7">
    <source>
        <dbReference type="ARBA" id="ARBA00048478"/>
    </source>
</evidence>
<dbReference type="GO" id="GO:0005524">
    <property type="term" value="F:ATP binding"/>
    <property type="evidence" value="ECO:0007669"/>
    <property type="project" value="UniProtKB-UniRule"/>
</dbReference>
<dbReference type="AlphaFoldDB" id="A0A6L5Y8I0"/>
<comment type="similarity">
    <text evidence="1 8">Belongs to the cytidylate kinase family. Type 1 subfamily.</text>
</comment>
<dbReference type="NCBIfam" id="TIGR00017">
    <property type="entry name" value="cmk"/>
    <property type="match status" value="1"/>
</dbReference>
<dbReference type="Pfam" id="PF02224">
    <property type="entry name" value="Cytidylate_kin"/>
    <property type="match status" value="1"/>
</dbReference>
<dbReference type="PANTHER" id="PTHR21299:SF2">
    <property type="entry name" value="CYTIDYLATE KINASE"/>
    <property type="match status" value="1"/>
</dbReference>
<dbReference type="EC" id="2.7.4.25" evidence="8"/>
<dbReference type="GO" id="GO:0006220">
    <property type="term" value="P:pyrimidine nucleotide metabolic process"/>
    <property type="evidence" value="ECO:0007669"/>
    <property type="project" value="UniProtKB-UniRule"/>
</dbReference>
<keyword evidence="5 8" id="KW-0067">ATP-binding</keyword>
<proteinExistence type="inferred from homology"/>
<sequence>MNWTGVIAIDGPAGAGKSTVAKLVASKLGISYLDTGALYRALAYYLDSLSIPAQESPELRKALFDVTVEIRASSVFLNGTDVSSLIRTPAVDRIASLYSALPSVREKLLMLQRDQALKGGLVADGRDMGTVVFPYAPVKVFLTAQAEVRAQRRYDELASRGVKVDYRKLLDEILQRDEADAKRSIAPLKQAPGAVLLDSSSMNAEQVADAIADIARAVCHV</sequence>
<organism evidence="10 11">
    <name type="scientific">Pyramidobacter porci</name>
    <dbReference type="NCBI Taxonomy" id="2605789"/>
    <lineage>
        <taxon>Bacteria</taxon>
        <taxon>Thermotogati</taxon>
        <taxon>Synergistota</taxon>
        <taxon>Synergistia</taxon>
        <taxon>Synergistales</taxon>
        <taxon>Dethiosulfovibrionaceae</taxon>
        <taxon>Pyramidobacter</taxon>
    </lineage>
</organism>
<dbReference type="SUPFAM" id="SSF52540">
    <property type="entry name" value="P-loop containing nucleoside triphosphate hydrolases"/>
    <property type="match status" value="1"/>
</dbReference>
<comment type="caution">
    <text evidence="10">The sequence shown here is derived from an EMBL/GenBank/DDBJ whole genome shotgun (WGS) entry which is preliminary data.</text>
</comment>
<keyword evidence="4 8" id="KW-0418">Kinase</keyword>
<dbReference type="InterPro" id="IPR011994">
    <property type="entry name" value="Cytidylate_kinase_dom"/>
</dbReference>